<evidence type="ECO:0000259" key="4">
    <source>
        <dbReference type="PROSITE" id="PS50011"/>
    </source>
</evidence>
<dbReference type="OrthoDB" id="541276at2759"/>
<feature type="chain" id="PRO_5040110205" evidence="3">
    <location>
        <begin position="26"/>
        <end position="245"/>
    </location>
</feature>
<dbReference type="Pfam" id="PF00069">
    <property type="entry name" value="Pkinase"/>
    <property type="match status" value="1"/>
</dbReference>
<dbReference type="PANTHER" id="PTHR24346">
    <property type="entry name" value="MAP/MICROTUBULE AFFINITY-REGULATING KINASE"/>
    <property type="match status" value="1"/>
</dbReference>
<accession>A0A9P8ALG0</accession>
<organism evidence="5 6">
    <name type="scientific">Guyanagaster necrorhizus</name>
    <dbReference type="NCBI Taxonomy" id="856835"/>
    <lineage>
        <taxon>Eukaryota</taxon>
        <taxon>Fungi</taxon>
        <taxon>Dikarya</taxon>
        <taxon>Basidiomycota</taxon>
        <taxon>Agaricomycotina</taxon>
        <taxon>Agaricomycetes</taxon>
        <taxon>Agaricomycetidae</taxon>
        <taxon>Agaricales</taxon>
        <taxon>Marasmiineae</taxon>
        <taxon>Physalacriaceae</taxon>
        <taxon>Guyanagaster</taxon>
    </lineage>
</organism>
<dbReference type="SUPFAM" id="SSF56112">
    <property type="entry name" value="Protein kinase-like (PK-like)"/>
    <property type="match status" value="1"/>
</dbReference>
<protein>
    <submittedName>
        <fullName evidence="5">Kinase-like protein</fullName>
    </submittedName>
</protein>
<dbReference type="RefSeq" id="XP_043033663.1">
    <property type="nucleotide sequence ID" value="XM_043183831.1"/>
</dbReference>
<keyword evidence="5" id="KW-0418">Kinase</keyword>
<evidence type="ECO:0000313" key="6">
    <source>
        <dbReference type="Proteomes" id="UP000812287"/>
    </source>
</evidence>
<dbReference type="GO" id="GO:0035556">
    <property type="term" value="P:intracellular signal transduction"/>
    <property type="evidence" value="ECO:0007669"/>
    <property type="project" value="TreeGrafter"/>
</dbReference>
<evidence type="ECO:0000256" key="2">
    <source>
        <dbReference type="ARBA" id="ARBA00022840"/>
    </source>
</evidence>
<proteinExistence type="predicted"/>
<dbReference type="Proteomes" id="UP000812287">
    <property type="component" value="Unassembled WGS sequence"/>
</dbReference>
<dbReference type="InterPro" id="IPR011009">
    <property type="entry name" value="Kinase-like_dom_sf"/>
</dbReference>
<dbReference type="GO" id="GO:0005524">
    <property type="term" value="F:ATP binding"/>
    <property type="evidence" value="ECO:0007669"/>
    <property type="project" value="UniProtKB-KW"/>
</dbReference>
<keyword evidence="6" id="KW-1185">Reference proteome</keyword>
<keyword evidence="1" id="KW-0547">Nucleotide-binding</keyword>
<dbReference type="GO" id="GO:0004674">
    <property type="term" value="F:protein serine/threonine kinase activity"/>
    <property type="evidence" value="ECO:0007669"/>
    <property type="project" value="TreeGrafter"/>
</dbReference>
<evidence type="ECO:0000313" key="5">
    <source>
        <dbReference type="EMBL" id="KAG7440163.1"/>
    </source>
</evidence>
<feature type="non-terminal residue" evidence="5">
    <location>
        <position position="245"/>
    </location>
</feature>
<reference evidence="5" key="1">
    <citation type="submission" date="2020-11" db="EMBL/GenBank/DDBJ databases">
        <title>Adaptations for nitrogen fixation in a non-lichenized fungal sporocarp promotes dispersal by wood-feeding termites.</title>
        <authorList>
            <consortium name="DOE Joint Genome Institute"/>
            <person name="Koch R.A."/>
            <person name="Yoon G."/>
            <person name="Arayal U."/>
            <person name="Lail K."/>
            <person name="Amirebrahimi M."/>
            <person name="Labutti K."/>
            <person name="Lipzen A."/>
            <person name="Riley R."/>
            <person name="Barry K."/>
            <person name="Henrissat B."/>
            <person name="Grigoriev I.V."/>
            <person name="Herr J.R."/>
            <person name="Aime M.C."/>
        </authorList>
    </citation>
    <scope>NUCLEOTIDE SEQUENCE</scope>
    <source>
        <strain evidence="5">MCA 3950</strain>
    </source>
</reference>
<dbReference type="Gene3D" id="1.10.510.10">
    <property type="entry name" value="Transferase(Phosphotransferase) domain 1"/>
    <property type="match status" value="1"/>
</dbReference>
<comment type="caution">
    <text evidence="5">The sequence shown here is derived from an EMBL/GenBank/DDBJ whole genome shotgun (WGS) entry which is preliminary data.</text>
</comment>
<sequence length="245" mass="28507">MFHFRSFTFYINLLSLRLLIYFTRSYPHTSVVLPSPCPTEVCIYYHNIHNYYLHSFIVNTYIVPLLGGNLFDRILQKSFYLRDDRVRNVFFQLINAVVFCNENSVYHRDIKPENIPCSEDDSGIYLTDFGMSTQNETPTFHECGSMECMSPGMPDRRYSTRTNDIWSLGVVLTTMVTRCAPWAMAVTTDYSFNPSLQDGDHLRRFLLGISPGACTILKKIFRLEPRSHISLADLQREITELETFF</sequence>
<dbReference type="PROSITE" id="PS50011">
    <property type="entry name" value="PROTEIN_KINASE_DOM"/>
    <property type="match status" value="1"/>
</dbReference>
<feature type="signal peptide" evidence="3">
    <location>
        <begin position="1"/>
        <end position="25"/>
    </location>
</feature>
<gene>
    <name evidence="5" type="ORF">BT62DRAFT_911313</name>
</gene>
<evidence type="ECO:0000256" key="3">
    <source>
        <dbReference type="SAM" id="SignalP"/>
    </source>
</evidence>
<dbReference type="InterPro" id="IPR000719">
    <property type="entry name" value="Prot_kinase_dom"/>
</dbReference>
<keyword evidence="5" id="KW-0808">Transferase</keyword>
<keyword evidence="3" id="KW-0732">Signal</keyword>
<name>A0A9P8ALG0_9AGAR</name>
<dbReference type="PANTHER" id="PTHR24346:SF30">
    <property type="entry name" value="MATERNAL EMBRYONIC LEUCINE ZIPPER KINASE"/>
    <property type="match status" value="1"/>
</dbReference>
<feature type="domain" description="Protein kinase" evidence="4">
    <location>
        <begin position="1"/>
        <end position="245"/>
    </location>
</feature>
<keyword evidence="2" id="KW-0067">ATP-binding</keyword>
<dbReference type="SMART" id="SM00220">
    <property type="entry name" value="S_TKc"/>
    <property type="match status" value="1"/>
</dbReference>
<dbReference type="GO" id="GO:0005737">
    <property type="term" value="C:cytoplasm"/>
    <property type="evidence" value="ECO:0007669"/>
    <property type="project" value="TreeGrafter"/>
</dbReference>
<dbReference type="GeneID" id="66106128"/>
<evidence type="ECO:0000256" key="1">
    <source>
        <dbReference type="ARBA" id="ARBA00022741"/>
    </source>
</evidence>
<dbReference type="EMBL" id="MU250576">
    <property type="protein sequence ID" value="KAG7440163.1"/>
    <property type="molecule type" value="Genomic_DNA"/>
</dbReference>
<dbReference type="AlphaFoldDB" id="A0A9P8ALG0"/>